<dbReference type="Proteomes" id="UP000663760">
    <property type="component" value="Chromosome 2"/>
</dbReference>
<evidence type="ECO:0000256" key="1">
    <source>
        <dbReference type="SAM" id="MobiDB-lite"/>
    </source>
</evidence>
<accession>A0A7I8K5X6</accession>
<dbReference type="AlphaFoldDB" id="A0A7I8K5X6"/>
<proteinExistence type="predicted"/>
<evidence type="ECO:0000313" key="3">
    <source>
        <dbReference type="EMBL" id="CAA7392024.1"/>
    </source>
</evidence>
<keyword evidence="4" id="KW-1185">Reference proteome</keyword>
<evidence type="ECO:0000313" key="4">
    <source>
        <dbReference type="Proteomes" id="UP000663760"/>
    </source>
</evidence>
<feature type="region of interest" description="Disordered" evidence="1">
    <location>
        <begin position="62"/>
        <end position="95"/>
    </location>
</feature>
<name>A0A7I8K5X6_SPIIN</name>
<keyword evidence="2" id="KW-1133">Transmembrane helix</keyword>
<keyword evidence="2" id="KW-0812">Transmembrane</keyword>
<dbReference type="EMBL" id="LR746265">
    <property type="protein sequence ID" value="CAA7392024.1"/>
    <property type="molecule type" value="Genomic_DNA"/>
</dbReference>
<dbReference type="PANTHER" id="PTHR33645:SF2">
    <property type="entry name" value="FAMILY PROTEIN, PUTATIVE (DUF3754)-RELATED"/>
    <property type="match status" value="1"/>
</dbReference>
<reference evidence="3" key="1">
    <citation type="submission" date="2020-02" db="EMBL/GenBank/DDBJ databases">
        <authorList>
            <person name="Scholz U."/>
            <person name="Mascher M."/>
            <person name="Fiebig A."/>
        </authorList>
    </citation>
    <scope>NUCLEOTIDE SEQUENCE</scope>
</reference>
<organism evidence="3 4">
    <name type="scientific">Spirodela intermedia</name>
    <name type="common">Intermediate duckweed</name>
    <dbReference type="NCBI Taxonomy" id="51605"/>
    <lineage>
        <taxon>Eukaryota</taxon>
        <taxon>Viridiplantae</taxon>
        <taxon>Streptophyta</taxon>
        <taxon>Embryophyta</taxon>
        <taxon>Tracheophyta</taxon>
        <taxon>Spermatophyta</taxon>
        <taxon>Magnoliopsida</taxon>
        <taxon>Liliopsida</taxon>
        <taxon>Araceae</taxon>
        <taxon>Lemnoideae</taxon>
        <taxon>Spirodela</taxon>
    </lineage>
</organism>
<dbReference type="OrthoDB" id="2020015at2759"/>
<gene>
    <name evidence="3" type="ORF">SI8410_02003214</name>
</gene>
<dbReference type="PANTHER" id="PTHR33645">
    <property type="entry name" value="AMINOPEPTIDASE (DUF3754)"/>
    <property type="match status" value="1"/>
</dbReference>
<dbReference type="InterPro" id="IPR022227">
    <property type="entry name" value="DUF3754"/>
</dbReference>
<keyword evidence="2" id="KW-0472">Membrane</keyword>
<feature type="region of interest" description="Disordered" evidence="1">
    <location>
        <begin position="1"/>
        <end position="25"/>
    </location>
</feature>
<dbReference type="Pfam" id="PF12576">
    <property type="entry name" value="DUF3754"/>
    <property type="match status" value="1"/>
</dbReference>
<evidence type="ECO:0000256" key="2">
    <source>
        <dbReference type="SAM" id="Phobius"/>
    </source>
</evidence>
<protein>
    <submittedName>
        <fullName evidence="3">Uncharacterized protein</fullName>
    </submittedName>
</protein>
<feature type="transmembrane region" description="Helical" evidence="2">
    <location>
        <begin position="579"/>
        <end position="598"/>
    </location>
</feature>
<sequence length="727" mass="82385">MLHSFHAPAGPSIFSPRRRRVPASSLPRLRAVSLTVCRTTASSKGPSEFETLKCQLGSEDMIEGGSPVVEESGGGGPPPQVGEEDDSDVDDGKQGISGIYVPRQKYIPISKEDLLDGILSMFESEKDADDFRRFAKCLDLTLHAEHKGVLEEMRTHYSLMHTEEKKENIASFGRSKTFLSNPEFFSKDVHAKGVNGKSMENSAKLESFYNDFDVKSLFGSSSASRTKTEKASSVIPTHFQHTFMKLLRNAQFEELSAEDLLLTYALNTDYLLTLPIYVDWKKASESNAIIFRRGYATERQKGFLIIEKLDYLQSRLLQKILFNISRPVKRLSIWINEALKNPSQTDELKGLIERAKGWLEKHGFPKAVHSHFEATFTDQLEYSQPEASELPIWLASQRASLRYQGFLSSIGPRERLMRKFLTWIGLIPSIPEASIDHDAGSKVSEIYLRPNFLPRMTLTDIWEPASMEACGSNIWKMLKTGVSIIFSRSVLQEPAFQELILLYTEEVVQSDSEKSEARPLQLKIYERIPYPELPVVFPHKKLSFRILDTVRLDVASILGLLAYFVNYKFENILSSPSAFFLDVVAISALVLFMTRVGLGYKQTWDRYQLLVNRTLYEKTLASGFGSVHFLLDASEQQQYKEAVLAYAILLRTENLQVSCRKSLADACEIFLYDKFHEKVEMPIENAINTLLRLDIVKETQTNGSVGLNALPSLKAYKALKSRWDDLI</sequence>